<dbReference type="SUPFAM" id="SSF53383">
    <property type="entry name" value="PLP-dependent transferases"/>
    <property type="match status" value="1"/>
</dbReference>
<evidence type="ECO:0000256" key="3">
    <source>
        <dbReference type="ARBA" id="ARBA00022576"/>
    </source>
</evidence>
<proteinExistence type="inferred from homology"/>
<evidence type="ECO:0000256" key="6">
    <source>
        <dbReference type="RuleBase" id="RU000481"/>
    </source>
</evidence>
<dbReference type="Proteomes" id="UP000179072">
    <property type="component" value="Unassembled WGS sequence"/>
</dbReference>
<dbReference type="PANTHER" id="PTHR46383:SF1">
    <property type="entry name" value="ASPARTATE AMINOTRANSFERASE"/>
    <property type="match status" value="1"/>
</dbReference>
<comment type="caution">
    <text evidence="8">The sequence shown here is derived from an EMBL/GenBank/DDBJ whole genome shotgun (WGS) entry which is preliminary data.</text>
</comment>
<dbReference type="CDD" id="cd00609">
    <property type="entry name" value="AAT_like"/>
    <property type="match status" value="1"/>
</dbReference>
<dbReference type="InterPro" id="IPR004839">
    <property type="entry name" value="Aminotransferase_I/II_large"/>
</dbReference>
<evidence type="ECO:0000313" key="8">
    <source>
        <dbReference type="EMBL" id="OGK45002.1"/>
    </source>
</evidence>
<sequence>MKPSRKRRFFLCLPLYMMEYLSIGDVACQNKEDQRVVVAEALDQFVVAQQVYRNVVLDVVGSGALSQQVDRAYQEIINNERSNPSNGYAETSGAYFANEDVIGGSRVEASLRDVNRSGDRVSANWTQMRGKSKLSPGIGYIESPALYSELLSLGMSSPDLRLNYTAPMGTLETCRGIKRTMDARIDPGRDFFSTEGVFVVEGATEGIDIALESIAVLKPGSRVVCLGFSYYTANFVAQNKGLRPDRLMRSPIDPGAKTQFLPTPQEIRTSLPQDTSTIVLTMPGNPDGGVYSDQELIEIMKLAREKGLIVLFDALFENMYFDRAMNFQSPVLRAAAKVGALDRVVIIDSLSKTMNLPGARLGMLATTNSEITRTLQSRIIARRCNPPLIYEPLYQFEGLARQMAARQRGDLSVTPTTLANEAFVNGAYPFTKVQFLRMYSEWRFWQEQALKYYEDNVRLVKTLLSNDIDAGSSDEAAFNTLVRLGQVPLGTNHIDFLAKLMFTTATYTQVGPCFGLSQRVWDTNLGVWSRITYACSRRDLIDGVARLTGFAQLYGDRAFGDINRFPVLQISYDNQI</sequence>
<protein>
    <recommendedName>
        <fullName evidence="6">Aminotransferase</fullName>
        <ecNumber evidence="6">2.6.1.-</ecNumber>
    </recommendedName>
</protein>
<dbReference type="InterPro" id="IPR050596">
    <property type="entry name" value="AspAT/PAT-like"/>
</dbReference>
<dbReference type="PROSITE" id="PS00105">
    <property type="entry name" value="AA_TRANSFER_CLASS_1"/>
    <property type="match status" value="1"/>
</dbReference>
<feature type="domain" description="Aminotransferase class I/classII large" evidence="7">
    <location>
        <begin position="194"/>
        <end position="377"/>
    </location>
</feature>
<dbReference type="AlphaFoldDB" id="A0A1F7IP03"/>
<gene>
    <name evidence="8" type="ORF">A2957_01065</name>
</gene>
<dbReference type="PANTHER" id="PTHR46383">
    <property type="entry name" value="ASPARTATE AMINOTRANSFERASE"/>
    <property type="match status" value="1"/>
</dbReference>
<keyword evidence="4 6" id="KW-0808">Transferase</keyword>
<comment type="similarity">
    <text evidence="2 6">Belongs to the class-I pyridoxal-phosphate-dependent aminotransferase family.</text>
</comment>
<evidence type="ECO:0000259" key="7">
    <source>
        <dbReference type="Pfam" id="PF00155"/>
    </source>
</evidence>
<evidence type="ECO:0000256" key="1">
    <source>
        <dbReference type="ARBA" id="ARBA00001933"/>
    </source>
</evidence>
<keyword evidence="3 6" id="KW-0032">Aminotransferase</keyword>
<dbReference type="InterPro" id="IPR015421">
    <property type="entry name" value="PyrdxlP-dep_Trfase_major"/>
</dbReference>
<dbReference type="GO" id="GO:0030170">
    <property type="term" value="F:pyridoxal phosphate binding"/>
    <property type="evidence" value="ECO:0007669"/>
    <property type="project" value="InterPro"/>
</dbReference>
<evidence type="ECO:0000256" key="5">
    <source>
        <dbReference type="ARBA" id="ARBA00022898"/>
    </source>
</evidence>
<evidence type="ECO:0000256" key="4">
    <source>
        <dbReference type="ARBA" id="ARBA00022679"/>
    </source>
</evidence>
<reference evidence="8 9" key="1">
    <citation type="journal article" date="2016" name="Nat. Commun.">
        <title>Thousands of microbial genomes shed light on interconnected biogeochemical processes in an aquifer system.</title>
        <authorList>
            <person name="Anantharaman K."/>
            <person name="Brown C.T."/>
            <person name="Hug L.A."/>
            <person name="Sharon I."/>
            <person name="Castelle C.J."/>
            <person name="Probst A.J."/>
            <person name="Thomas B.C."/>
            <person name="Singh A."/>
            <person name="Wilkins M.J."/>
            <person name="Karaoz U."/>
            <person name="Brodie E.L."/>
            <person name="Williams K.H."/>
            <person name="Hubbard S.S."/>
            <person name="Banfield J.F."/>
        </authorList>
    </citation>
    <scope>NUCLEOTIDE SEQUENCE [LARGE SCALE GENOMIC DNA]</scope>
</reference>
<dbReference type="GO" id="GO:0008483">
    <property type="term" value="F:transaminase activity"/>
    <property type="evidence" value="ECO:0007669"/>
    <property type="project" value="UniProtKB-KW"/>
</dbReference>
<dbReference type="Gene3D" id="3.40.640.10">
    <property type="entry name" value="Type I PLP-dependent aspartate aminotransferase-like (Major domain)"/>
    <property type="match status" value="1"/>
</dbReference>
<dbReference type="InterPro" id="IPR004838">
    <property type="entry name" value="NHTrfase_class1_PyrdxlP-BS"/>
</dbReference>
<dbReference type="Pfam" id="PF00155">
    <property type="entry name" value="Aminotran_1_2"/>
    <property type="match status" value="1"/>
</dbReference>
<organism evidence="8 9">
    <name type="scientific">Candidatus Roizmanbacteria bacterium RIFCSPLOWO2_01_FULL_38_11</name>
    <dbReference type="NCBI Taxonomy" id="1802060"/>
    <lineage>
        <taxon>Bacteria</taxon>
        <taxon>Candidatus Roizmaniibacteriota</taxon>
    </lineage>
</organism>
<dbReference type="STRING" id="1802060.A2957_01065"/>
<evidence type="ECO:0000313" key="9">
    <source>
        <dbReference type="Proteomes" id="UP000179072"/>
    </source>
</evidence>
<dbReference type="GO" id="GO:0006520">
    <property type="term" value="P:amino acid metabolic process"/>
    <property type="evidence" value="ECO:0007669"/>
    <property type="project" value="InterPro"/>
</dbReference>
<dbReference type="EC" id="2.6.1.-" evidence="6"/>
<dbReference type="EMBL" id="MGAK01000008">
    <property type="protein sequence ID" value="OGK45002.1"/>
    <property type="molecule type" value="Genomic_DNA"/>
</dbReference>
<comment type="cofactor">
    <cofactor evidence="1 6">
        <name>pyridoxal 5'-phosphate</name>
        <dbReference type="ChEBI" id="CHEBI:597326"/>
    </cofactor>
</comment>
<dbReference type="InterPro" id="IPR015424">
    <property type="entry name" value="PyrdxlP-dep_Trfase"/>
</dbReference>
<name>A0A1F7IP03_9BACT</name>
<evidence type="ECO:0000256" key="2">
    <source>
        <dbReference type="ARBA" id="ARBA00007441"/>
    </source>
</evidence>
<keyword evidence="5" id="KW-0663">Pyridoxal phosphate</keyword>
<accession>A0A1F7IP03</accession>